<evidence type="ECO:0000256" key="1">
    <source>
        <dbReference type="SAM" id="MobiDB-lite"/>
    </source>
</evidence>
<evidence type="ECO:0000313" key="3">
    <source>
        <dbReference type="Proteomes" id="UP000221384"/>
    </source>
</evidence>
<name>A0ABX4LTF0_9BACT</name>
<dbReference type="InterPro" id="IPR013046">
    <property type="entry name" value="GpV/Gp45"/>
</dbReference>
<comment type="caution">
    <text evidence="2">The sequence shown here is derived from an EMBL/GenBank/DDBJ whole genome shotgun (WGS) entry which is preliminary data.</text>
</comment>
<feature type="region of interest" description="Disordered" evidence="1">
    <location>
        <begin position="208"/>
        <end position="232"/>
    </location>
</feature>
<sequence length="232" mass="25261">MISLSELKRRLENIIQIGSVHEAKIADGYHSARVILDDDGINKRVSPFLPVKSFANSFGRVFFPVRSGEQVIVISPFGNVTGGFIIRSIFHNKCKVPNGANEHTTVVEFEDGTRMFYDSKASKLEVDAVKTINIFCVDANVEASKKVYVKAPDTVIESKTLVKGTLTVEGLTSLLGGMKVIPSDDVTIGAEFDCEIKTTKDINADGDISSKGNISDKKGSLTDHTNNGYSRD</sequence>
<proteinExistence type="predicted"/>
<evidence type="ECO:0000313" key="2">
    <source>
        <dbReference type="EMBL" id="PHO09779.1"/>
    </source>
</evidence>
<gene>
    <name evidence="2" type="ORF">CPG37_07115</name>
</gene>
<dbReference type="EMBL" id="NWVW01000007">
    <property type="protein sequence ID" value="PHO09779.1"/>
    <property type="molecule type" value="Genomic_DNA"/>
</dbReference>
<dbReference type="Proteomes" id="UP000221384">
    <property type="component" value="Unassembled WGS sequence"/>
</dbReference>
<reference evidence="2 3" key="1">
    <citation type="submission" date="2017-09" db="EMBL/GenBank/DDBJ databases">
        <authorList>
            <person name="Perez-Cataluna A."/>
            <person name="Figueras M.J."/>
            <person name="Salas-Masso N."/>
        </authorList>
    </citation>
    <scope>NUCLEOTIDE SEQUENCE [LARGE SCALE GENOMIC DNA]</scope>
    <source>
        <strain evidence="2 3">F138-33</strain>
    </source>
</reference>
<dbReference type="Gene3D" id="6.20.150.10">
    <property type="match status" value="1"/>
</dbReference>
<dbReference type="NCBIfam" id="TIGR01644">
    <property type="entry name" value="phage_P2_V"/>
    <property type="match status" value="1"/>
</dbReference>
<keyword evidence="3" id="KW-1185">Reference proteome</keyword>
<organism evidence="2 3">
    <name type="scientific">Malaciobacter canalis</name>
    <dbReference type="NCBI Taxonomy" id="1912871"/>
    <lineage>
        <taxon>Bacteria</taxon>
        <taxon>Pseudomonadati</taxon>
        <taxon>Campylobacterota</taxon>
        <taxon>Epsilonproteobacteria</taxon>
        <taxon>Campylobacterales</taxon>
        <taxon>Arcobacteraceae</taxon>
        <taxon>Malaciobacter</taxon>
    </lineage>
</organism>
<dbReference type="InterPro" id="IPR037026">
    <property type="entry name" value="Vgr_OB-fold_dom_sf"/>
</dbReference>
<feature type="compositionally biased region" description="Polar residues" evidence="1">
    <location>
        <begin position="222"/>
        <end position="232"/>
    </location>
</feature>
<accession>A0ABX4LTF0</accession>
<protein>
    <submittedName>
        <fullName evidence="2">Baseplate assembly protein</fullName>
    </submittedName>
</protein>
<dbReference type="Gene3D" id="2.40.50.230">
    <property type="entry name" value="Gp5 N-terminal domain"/>
    <property type="match status" value="1"/>
</dbReference>
<dbReference type="RefSeq" id="WP_099334387.1">
    <property type="nucleotide sequence ID" value="NZ_CP042812.1"/>
</dbReference>